<dbReference type="CDD" id="cd05233">
    <property type="entry name" value="SDR_c"/>
    <property type="match status" value="1"/>
</dbReference>
<proteinExistence type="inferred from homology"/>
<dbReference type="OrthoDB" id="286404at2"/>
<keyword evidence="4" id="KW-1185">Reference proteome</keyword>
<comment type="similarity">
    <text evidence="1">Belongs to the short-chain dehydrogenases/reductases (SDR) family.</text>
</comment>
<evidence type="ECO:0000313" key="4">
    <source>
        <dbReference type="Proteomes" id="UP000419138"/>
    </source>
</evidence>
<organism evidence="3 4">
    <name type="scientific">Streptomyces jumonjinensis</name>
    <dbReference type="NCBI Taxonomy" id="1945"/>
    <lineage>
        <taxon>Bacteria</taxon>
        <taxon>Bacillati</taxon>
        <taxon>Actinomycetota</taxon>
        <taxon>Actinomycetes</taxon>
        <taxon>Kitasatosporales</taxon>
        <taxon>Streptomycetaceae</taxon>
        <taxon>Streptomyces</taxon>
    </lineage>
</organism>
<keyword evidence="2" id="KW-0560">Oxidoreductase</keyword>
<dbReference type="InterPro" id="IPR020904">
    <property type="entry name" value="Sc_DH/Rdtase_CS"/>
</dbReference>
<dbReference type="Proteomes" id="UP000419138">
    <property type="component" value="Unassembled WGS sequence"/>
</dbReference>
<dbReference type="Pfam" id="PF13561">
    <property type="entry name" value="adh_short_C2"/>
    <property type="match status" value="1"/>
</dbReference>
<dbReference type="PRINTS" id="PR00081">
    <property type="entry name" value="GDHRDH"/>
</dbReference>
<dbReference type="GO" id="GO:0016491">
    <property type="term" value="F:oxidoreductase activity"/>
    <property type="evidence" value="ECO:0007669"/>
    <property type="project" value="UniProtKB-KW"/>
</dbReference>
<dbReference type="EMBL" id="VCLA01000002">
    <property type="protein sequence ID" value="MQS98669.1"/>
    <property type="molecule type" value="Genomic_DNA"/>
</dbReference>
<dbReference type="InterPro" id="IPR002347">
    <property type="entry name" value="SDR_fam"/>
</dbReference>
<dbReference type="PANTHER" id="PTHR43639:SF1">
    <property type="entry name" value="SHORT-CHAIN DEHYDROGENASE_REDUCTASE FAMILY PROTEIN"/>
    <property type="match status" value="1"/>
</dbReference>
<name>A0A646K9C2_STRJU</name>
<protein>
    <submittedName>
        <fullName evidence="3">SDR family oxidoreductase</fullName>
    </submittedName>
</protein>
<reference evidence="3 4" key="1">
    <citation type="submission" date="2019-05" db="EMBL/GenBank/DDBJ databases">
        <title>Comparative genomics and metabolomics analyses of clavulanic acid producing Streptomyces species provides insight into specialized metabolism and evolution of beta-lactam biosynthetic gene clusters.</title>
        <authorList>
            <person name="Moore M.A."/>
            <person name="Cruz-Morales P."/>
            <person name="Barona Gomez F."/>
            <person name="Kapil T."/>
        </authorList>
    </citation>
    <scope>NUCLEOTIDE SEQUENCE [LARGE SCALE GENOMIC DNA]</scope>
    <source>
        <strain evidence="3 4">NRRL 5741</strain>
    </source>
</reference>
<dbReference type="SUPFAM" id="SSF51735">
    <property type="entry name" value="NAD(P)-binding Rossmann-fold domains"/>
    <property type="match status" value="1"/>
</dbReference>
<evidence type="ECO:0000256" key="1">
    <source>
        <dbReference type="ARBA" id="ARBA00006484"/>
    </source>
</evidence>
<dbReference type="AlphaFoldDB" id="A0A646K9C2"/>
<evidence type="ECO:0000256" key="2">
    <source>
        <dbReference type="ARBA" id="ARBA00023002"/>
    </source>
</evidence>
<gene>
    <name evidence="3" type="ORF">FF041_00165</name>
</gene>
<accession>A0A646K9C2</accession>
<dbReference type="PRINTS" id="PR00080">
    <property type="entry name" value="SDRFAMILY"/>
</dbReference>
<dbReference type="RefSeq" id="WP_153520452.1">
    <property type="nucleotide sequence ID" value="NZ_JBEPDZ010000013.1"/>
</dbReference>
<evidence type="ECO:0000313" key="3">
    <source>
        <dbReference type="EMBL" id="MQS98669.1"/>
    </source>
</evidence>
<sequence length="252" mass="25796">MSENHTPSYRNVLVIGGTGGLGQAVAREFAGHAETVHLTYHGRRAAAEETAAAITEDGGAAEIHQLTLPDPDPRGPSIRKLLARVTPCDVVVNCAVAGQAAVATVANAEIFKSIIDANVFGAYQVNSVSAQAMAGTGGGSVVNVSSVITRRYIVGAVGYVAGKAAVEAMTRGFAREWGAAGVRFNTVSPGAIQDTRLLEMVPAQVRDGLPASGSEGITVPARKVASVIRHVVGPDFAAMNGEVIVVDGGLSL</sequence>
<dbReference type="PANTHER" id="PTHR43639">
    <property type="entry name" value="OXIDOREDUCTASE, SHORT-CHAIN DEHYDROGENASE/REDUCTASE FAMILY (AFU_ORTHOLOGUE AFUA_5G02870)"/>
    <property type="match status" value="1"/>
</dbReference>
<dbReference type="Gene3D" id="3.40.50.720">
    <property type="entry name" value="NAD(P)-binding Rossmann-like Domain"/>
    <property type="match status" value="1"/>
</dbReference>
<dbReference type="PROSITE" id="PS00061">
    <property type="entry name" value="ADH_SHORT"/>
    <property type="match status" value="1"/>
</dbReference>
<comment type="caution">
    <text evidence="3">The sequence shown here is derived from an EMBL/GenBank/DDBJ whole genome shotgun (WGS) entry which is preliminary data.</text>
</comment>
<dbReference type="InterPro" id="IPR036291">
    <property type="entry name" value="NAD(P)-bd_dom_sf"/>
</dbReference>